<dbReference type="EMBL" id="DS016986">
    <property type="protein sequence ID" value="KMU84766.1"/>
    <property type="molecule type" value="Genomic_DNA"/>
</dbReference>
<evidence type="ECO:0000313" key="2">
    <source>
        <dbReference type="EMBL" id="KMU84766.1"/>
    </source>
</evidence>
<dbReference type="PROSITE" id="PS00455">
    <property type="entry name" value="AMP_BINDING"/>
    <property type="match status" value="1"/>
</dbReference>
<dbReference type="GO" id="GO:0016405">
    <property type="term" value="F:CoA-ligase activity"/>
    <property type="evidence" value="ECO:0007669"/>
    <property type="project" value="TreeGrafter"/>
</dbReference>
<dbReference type="InterPro" id="IPR020845">
    <property type="entry name" value="AMP-binding_CS"/>
</dbReference>
<name>A0A0J8RJC2_COCIT</name>
<reference evidence="3" key="1">
    <citation type="journal article" date="2010" name="Genome Res.">
        <title>Population genomic sequencing of Coccidioides fungi reveals recent hybridization and transposon control.</title>
        <authorList>
            <person name="Neafsey D.E."/>
            <person name="Barker B.M."/>
            <person name="Sharpton T.J."/>
            <person name="Stajich J.E."/>
            <person name="Park D.J."/>
            <person name="Whiston E."/>
            <person name="Hung C.-Y."/>
            <person name="McMahan C."/>
            <person name="White J."/>
            <person name="Sykes S."/>
            <person name="Heiman D."/>
            <person name="Young S."/>
            <person name="Zeng Q."/>
            <person name="Abouelleil A."/>
            <person name="Aftuck L."/>
            <person name="Bessette D."/>
            <person name="Brown A."/>
            <person name="FitzGerald M."/>
            <person name="Lui A."/>
            <person name="Macdonald J.P."/>
            <person name="Priest M."/>
            <person name="Orbach M.J."/>
            <person name="Galgiani J.N."/>
            <person name="Kirkland T.N."/>
            <person name="Cole G.T."/>
            <person name="Birren B.W."/>
            <person name="Henn M.R."/>
            <person name="Taylor J.W."/>
            <person name="Rounsley S.D."/>
        </authorList>
    </citation>
    <scope>NUCLEOTIDE SEQUENCE [LARGE SCALE GENOMIC DNA]</scope>
    <source>
        <strain evidence="3">H538.4</strain>
    </source>
</reference>
<sequence length="248" mass="27106">MVFRAPAWVGELPPIPDDVAICDFMLDDKYGRYPLASSKDPFTCGMTGRTYSAAKVAERVDVLARALAKEFGWHPNKGTEWEKVVGIYSFNTIDFLVLCWAIHRCGGIASPANAVYSGPELTYQLKDSGAQSLFTCVPSLPIALEAAAKAGIPRNRIYILDLPTEFTGSTEAPQGMRTLEQFITEGYSLPKLEKLNFGPGQGARQTAFLCYSSGTSGLPKGVKIAHRNVIANTLQMMVSYVPLWTVSR</sequence>
<accession>A0A0J8RJC2</accession>
<dbReference type="SUPFAM" id="SSF56801">
    <property type="entry name" value="Acetyl-CoA synthetase-like"/>
    <property type="match status" value="1"/>
</dbReference>
<dbReference type="Proteomes" id="UP000054563">
    <property type="component" value="Unassembled WGS sequence"/>
</dbReference>
<dbReference type="AlphaFoldDB" id="A0A0J8RJC2"/>
<dbReference type="eggNOG" id="KOG1176">
    <property type="taxonomic scope" value="Eukaryota"/>
</dbReference>
<keyword evidence="2" id="KW-0436">Ligase</keyword>
<dbReference type="VEuPathDB" id="FungiDB:CIHG_02549"/>
<evidence type="ECO:0000313" key="3">
    <source>
        <dbReference type="Proteomes" id="UP000054563"/>
    </source>
</evidence>
<feature type="domain" description="AMP-dependent synthetase/ligase" evidence="1">
    <location>
        <begin position="46"/>
        <end position="237"/>
    </location>
</feature>
<dbReference type="PANTHER" id="PTHR24096">
    <property type="entry name" value="LONG-CHAIN-FATTY-ACID--COA LIGASE"/>
    <property type="match status" value="1"/>
</dbReference>
<dbReference type="PANTHER" id="PTHR24096:SF422">
    <property type="entry name" value="BCDNA.GH02901"/>
    <property type="match status" value="1"/>
</dbReference>
<proteinExistence type="predicted"/>
<organism evidence="2 3">
    <name type="scientific">Coccidioides immitis H538.4</name>
    <dbReference type="NCBI Taxonomy" id="396776"/>
    <lineage>
        <taxon>Eukaryota</taxon>
        <taxon>Fungi</taxon>
        <taxon>Dikarya</taxon>
        <taxon>Ascomycota</taxon>
        <taxon>Pezizomycotina</taxon>
        <taxon>Eurotiomycetes</taxon>
        <taxon>Eurotiomycetidae</taxon>
        <taxon>Onygenales</taxon>
        <taxon>Onygenaceae</taxon>
        <taxon>Coccidioides</taxon>
    </lineage>
</organism>
<dbReference type="Gene3D" id="3.40.50.980">
    <property type="match status" value="2"/>
</dbReference>
<dbReference type="Pfam" id="PF00501">
    <property type="entry name" value="AMP-binding"/>
    <property type="match status" value="1"/>
</dbReference>
<dbReference type="OrthoDB" id="6509636at2759"/>
<dbReference type="STRING" id="396776.A0A0J8RJC2"/>
<evidence type="ECO:0000259" key="1">
    <source>
        <dbReference type="Pfam" id="PF00501"/>
    </source>
</evidence>
<dbReference type="InterPro" id="IPR000873">
    <property type="entry name" value="AMP-dep_synth/lig_dom"/>
</dbReference>
<gene>
    <name evidence="2" type="ORF">CIHG_02549</name>
</gene>
<protein>
    <submittedName>
        <fullName evidence="2">Phenylacetyl-CoA ligase</fullName>
    </submittedName>
</protein>